<feature type="compositionally biased region" description="Low complexity" evidence="2">
    <location>
        <begin position="1"/>
        <end position="16"/>
    </location>
</feature>
<evidence type="ECO:0000256" key="1">
    <source>
        <dbReference type="ARBA" id="ARBA00093634"/>
    </source>
</evidence>
<sequence>MADPGPGASPASSADDAAAERDFVESMDAIQDYMRLQGELQDQMKQGLLALARAKYSMGPIGQAQYDSAMVATAHVVVRQAGSGAAGEASTSGREGPSFTLRRSQPPPKPKAGTAAAPSSSPAAAAAAAGDGQDKGSQSAANGGKGAAGTSGGASKASGGGGGGARDGDADLDAGLDLDLDLSDDEDGSGSEQDGGLREAHEFLARMRLAADGEGGAASSSAAGNGGGPSGKGTGKAGGAGGGGGARTRRTRRPGASDPLHWFGGLVPPALKETQKHFGQALETALLLADAAQRTRLRQAPPAVVKA</sequence>
<dbReference type="Pfam" id="PF21730">
    <property type="entry name" value="Vma22_CCDC115"/>
    <property type="match status" value="1"/>
</dbReference>
<accession>A0A835YGF2</accession>
<feature type="compositionally biased region" description="Basic and acidic residues" evidence="2">
    <location>
        <begin position="195"/>
        <end position="211"/>
    </location>
</feature>
<proteinExistence type="predicted"/>
<comment type="caution">
    <text evidence="3">The sequence shown here is derived from an EMBL/GenBank/DDBJ whole genome shotgun (WGS) entry which is preliminary data.</text>
</comment>
<feature type="compositionally biased region" description="Low complexity" evidence="2">
    <location>
        <begin position="111"/>
        <end position="142"/>
    </location>
</feature>
<feature type="compositionally biased region" description="Low complexity" evidence="2">
    <location>
        <begin position="81"/>
        <end position="93"/>
    </location>
</feature>
<evidence type="ECO:0000256" key="2">
    <source>
        <dbReference type="SAM" id="MobiDB-lite"/>
    </source>
</evidence>
<dbReference type="GO" id="GO:0070072">
    <property type="term" value="P:vacuolar proton-transporting V-type ATPase complex assembly"/>
    <property type="evidence" value="ECO:0007669"/>
    <property type="project" value="InterPro"/>
</dbReference>
<feature type="compositionally biased region" description="Gly residues" evidence="2">
    <location>
        <begin position="224"/>
        <end position="246"/>
    </location>
</feature>
<feature type="compositionally biased region" description="Acidic residues" evidence="2">
    <location>
        <begin position="170"/>
        <end position="189"/>
    </location>
</feature>
<dbReference type="GO" id="GO:0051082">
    <property type="term" value="F:unfolded protein binding"/>
    <property type="evidence" value="ECO:0007669"/>
    <property type="project" value="TreeGrafter"/>
</dbReference>
<feature type="region of interest" description="Disordered" evidence="2">
    <location>
        <begin position="81"/>
        <end position="266"/>
    </location>
</feature>
<dbReference type="PANTHER" id="PTHR31996:SF2">
    <property type="entry name" value="COILED-COIL DOMAIN-CONTAINING PROTEIN 115"/>
    <property type="match status" value="1"/>
</dbReference>
<evidence type="ECO:0000313" key="4">
    <source>
        <dbReference type="Proteomes" id="UP000612055"/>
    </source>
</evidence>
<feature type="compositionally biased region" description="Gly residues" evidence="2">
    <location>
        <begin position="143"/>
        <end position="165"/>
    </location>
</feature>
<dbReference type="InterPro" id="IPR040357">
    <property type="entry name" value="Vma22/CCDC115"/>
</dbReference>
<gene>
    <name evidence="3" type="ORF">HYH03_003980</name>
</gene>
<dbReference type="AlphaFoldDB" id="A0A835YGF2"/>
<dbReference type="OrthoDB" id="408631at2759"/>
<feature type="region of interest" description="Disordered" evidence="2">
    <location>
        <begin position="1"/>
        <end position="22"/>
    </location>
</feature>
<keyword evidence="4" id="KW-1185">Reference proteome</keyword>
<dbReference type="Proteomes" id="UP000612055">
    <property type="component" value="Unassembled WGS sequence"/>
</dbReference>
<reference evidence="3" key="1">
    <citation type="journal article" date="2020" name="bioRxiv">
        <title>Comparative genomics of Chlamydomonas.</title>
        <authorList>
            <person name="Craig R.J."/>
            <person name="Hasan A.R."/>
            <person name="Ness R.W."/>
            <person name="Keightley P.D."/>
        </authorList>
    </citation>
    <scope>NUCLEOTIDE SEQUENCE</scope>
    <source>
        <strain evidence="3">CCAP 11/70</strain>
    </source>
</reference>
<organism evidence="3 4">
    <name type="scientific">Edaphochlamys debaryana</name>
    <dbReference type="NCBI Taxonomy" id="47281"/>
    <lineage>
        <taxon>Eukaryota</taxon>
        <taxon>Viridiplantae</taxon>
        <taxon>Chlorophyta</taxon>
        <taxon>core chlorophytes</taxon>
        <taxon>Chlorophyceae</taxon>
        <taxon>CS clade</taxon>
        <taxon>Chlamydomonadales</taxon>
        <taxon>Chlamydomonadales incertae sedis</taxon>
        <taxon>Edaphochlamys</taxon>
    </lineage>
</organism>
<name>A0A835YGF2_9CHLO</name>
<protein>
    <recommendedName>
        <fullName evidence="1">Vacuolar ATPase assembly protein VMA22</fullName>
    </recommendedName>
</protein>
<dbReference type="PANTHER" id="PTHR31996">
    <property type="entry name" value="COILED-COIL DOMAIN-CONTAINING PROTEIN 115"/>
    <property type="match status" value="1"/>
</dbReference>
<dbReference type="EMBL" id="JAEHOE010000011">
    <property type="protein sequence ID" value="KAG2498230.1"/>
    <property type="molecule type" value="Genomic_DNA"/>
</dbReference>
<evidence type="ECO:0000313" key="3">
    <source>
        <dbReference type="EMBL" id="KAG2498230.1"/>
    </source>
</evidence>